<accession>A0A5K7WUT8</accession>
<dbReference type="PANTHER" id="PTHR30146:SF109">
    <property type="entry name" value="HTH-TYPE TRANSCRIPTIONAL REGULATOR GALS"/>
    <property type="match status" value="1"/>
</dbReference>
<gene>
    <name evidence="5" type="primary">ccpA_1</name>
    <name evidence="5" type="ORF">St703_07770</name>
</gene>
<reference evidence="5 6" key="1">
    <citation type="submission" date="2019-09" db="EMBL/GenBank/DDBJ databases">
        <title>Complete genome sequence of Sporolactobacillus terrae 70-3.</title>
        <authorList>
            <person name="Tanaka N."/>
            <person name="Shiwa Y."/>
            <person name="Fujita N."/>
            <person name="Tanasupawat S."/>
        </authorList>
    </citation>
    <scope>NUCLEOTIDE SEQUENCE [LARGE SCALE GENOMIC DNA]</scope>
    <source>
        <strain evidence="5 6">70-3</strain>
    </source>
</reference>
<organism evidence="5 6">
    <name type="scientific">Sporolactobacillus terrae</name>
    <dbReference type="NCBI Taxonomy" id="269673"/>
    <lineage>
        <taxon>Bacteria</taxon>
        <taxon>Bacillati</taxon>
        <taxon>Bacillota</taxon>
        <taxon>Bacilli</taxon>
        <taxon>Bacillales</taxon>
        <taxon>Sporolactobacillaceae</taxon>
        <taxon>Sporolactobacillus</taxon>
    </lineage>
</organism>
<dbReference type="InterPro" id="IPR000843">
    <property type="entry name" value="HTH_LacI"/>
</dbReference>
<dbReference type="PANTHER" id="PTHR30146">
    <property type="entry name" value="LACI-RELATED TRANSCRIPTIONAL REPRESSOR"/>
    <property type="match status" value="1"/>
</dbReference>
<dbReference type="SUPFAM" id="SSF53822">
    <property type="entry name" value="Periplasmic binding protein-like I"/>
    <property type="match status" value="1"/>
</dbReference>
<dbReference type="Pfam" id="PF13377">
    <property type="entry name" value="Peripla_BP_3"/>
    <property type="match status" value="1"/>
</dbReference>
<dbReference type="PRINTS" id="PR00036">
    <property type="entry name" value="HTHLACI"/>
</dbReference>
<keyword evidence="2" id="KW-0238">DNA-binding</keyword>
<dbReference type="SMART" id="SM00354">
    <property type="entry name" value="HTH_LACI"/>
    <property type="match status" value="1"/>
</dbReference>
<evidence type="ECO:0000256" key="2">
    <source>
        <dbReference type="ARBA" id="ARBA00023125"/>
    </source>
</evidence>
<dbReference type="InterPro" id="IPR010982">
    <property type="entry name" value="Lambda_DNA-bd_dom_sf"/>
</dbReference>
<feature type="domain" description="HTH lacI-type" evidence="4">
    <location>
        <begin position="3"/>
        <end position="57"/>
    </location>
</feature>
<dbReference type="Pfam" id="PF00356">
    <property type="entry name" value="LacI"/>
    <property type="match status" value="1"/>
</dbReference>
<sequence length="346" mass="38090">MNATIKDVARAAKVSIATVSRILNNQPGYSLKTKQRVLKAIKTLNYQPNAVARGLINKKTRTLGILVPNVSSMFSSLLLKGVEDAAYTRGYSVIMCHTANSGVRTMDYLHVLKEKRVDGLLFTSEVLKDAYYDEIRRMGVPLVLLATQSLNDSIPYVKVDDRMAAYHAVRYLIAKGHTKIGMISGNKEDRIAGQPRIDGFIQALKDHNLSFNQKQIVYGPSFSFDDGKRLLLDLLSKNRGLTAIFAASDFLAVGALSAAYSSGLRVPDDLSIIGYDNLEIAKMSLPPLTTVGQPLFQIGSVGGMMLIDIIEGKGNVEGRILPHQIIERQTVSERSKALTEKNYDKQ</sequence>
<evidence type="ECO:0000313" key="5">
    <source>
        <dbReference type="EMBL" id="BBN98072.1"/>
    </source>
</evidence>
<dbReference type="Gene3D" id="3.40.50.2300">
    <property type="match status" value="2"/>
</dbReference>
<dbReference type="RefSeq" id="WP_028983694.1">
    <property type="nucleotide sequence ID" value="NZ_AP021853.1"/>
</dbReference>
<dbReference type="Proteomes" id="UP000326951">
    <property type="component" value="Chromosome"/>
</dbReference>
<dbReference type="EMBL" id="AP021853">
    <property type="protein sequence ID" value="BBN98072.1"/>
    <property type="molecule type" value="Genomic_DNA"/>
</dbReference>
<keyword evidence="3" id="KW-0804">Transcription</keyword>
<proteinExistence type="predicted"/>
<keyword evidence="1" id="KW-0805">Transcription regulation</keyword>
<evidence type="ECO:0000256" key="1">
    <source>
        <dbReference type="ARBA" id="ARBA00023015"/>
    </source>
</evidence>
<dbReference type="CDD" id="cd19975">
    <property type="entry name" value="PBP1_CcpA-like"/>
    <property type="match status" value="1"/>
</dbReference>
<evidence type="ECO:0000313" key="6">
    <source>
        <dbReference type="Proteomes" id="UP000326951"/>
    </source>
</evidence>
<protein>
    <submittedName>
        <fullName evidence="5">Catabolite control protein A</fullName>
    </submittedName>
</protein>
<dbReference type="PROSITE" id="PS00356">
    <property type="entry name" value="HTH_LACI_1"/>
    <property type="match status" value="1"/>
</dbReference>
<dbReference type="CDD" id="cd01392">
    <property type="entry name" value="HTH_LacI"/>
    <property type="match status" value="1"/>
</dbReference>
<dbReference type="InterPro" id="IPR046335">
    <property type="entry name" value="LacI/GalR-like_sensor"/>
</dbReference>
<dbReference type="SUPFAM" id="SSF47413">
    <property type="entry name" value="lambda repressor-like DNA-binding domains"/>
    <property type="match status" value="1"/>
</dbReference>
<evidence type="ECO:0000259" key="4">
    <source>
        <dbReference type="PROSITE" id="PS50932"/>
    </source>
</evidence>
<name>A0A5K7WUT8_9BACL</name>
<dbReference type="AlphaFoldDB" id="A0A5K7WUT8"/>
<dbReference type="GO" id="GO:0000976">
    <property type="term" value="F:transcription cis-regulatory region binding"/>
    <property type="evidence" value="ECO:0007669"/>
    <property type="project" value="TreeGrafter"/>
</dbReference>
<dbReference type="InterPro" id="IPR028082">
    <property type="entry name" value="Peripla_BP_I"/>
</dbReference>
<dbReference type="PROSITE" id="PS50932">
    <property type="entry name" value="HTH_LACI_2"/>
    <property type="match status" value="1"/>
</dbReference>
<evidence type="ECO:0000256" key="3">
    <source>
        <dbReference type="ARBA" id="ARBA00023163"/>
    </source>
</evidence>
<dbReference type="Gene3D" id="1.10.260.40">
    <property type="entry name" value="lambda repressor-like DNA-binding domains"/>
    <property type="match status" value="1"/>
</dbReference>
<dbReference type="GO" id="GO:0003700">
    <property type="term" value="F:DNA-binding transcription factor activity"/>
    <property type="evidence" value="ECO:0007669"/>
    <property type="project" value="TreeGrafter"/>
</dbReference>